<dbReference type="PhylomeDB" id="B4K0I9"/>
<sequence>MELSSLADIDNAAELFLRNINVAAEYSMLGQLPCSPPSPTQPLLKPEVLDLVRHKRALRRQYMLSRNPLDPRDFRGPAHELRKLLFDIKSKYFQHMLPNADPNKKNGLNLWKAMSCVKRQPLRRVPIMRPDNTWCRSNAEIASAFADELEGRFTPFALASPCQSAAVTQRFLDGFSTWAKRWNICVNESKSQHCMFALRNGNCLTVRLNNKVIPQENHARYLGTLHF</sequence>
<dbReference type="EMBL" id="CH916459">
    <property type="protein sequence ID" value="EDV92486.1"/>
    <property type="molecule type" value="Genomic_DNA"/>
</dbReference>
<protein>
    <submittedName>
        <fullName evidence="1">GH11781</fullName>
    </submittedName>
</protein>
<organism evidence="2">
    <name type="scientific">Drosophila grimshawi</name>
    <name type="common">Hawaiian fruit fly</name>
    <name type="synonym">Idiomyia grimshawi</name>
    <dbReference type="NCBI Taxonomy" id="7222"/>
    <lineage>
        <taxon>Eukaryota</taxon>
        <taxon>Metazoa</taxon>
        <taxon>Ecdysozoa</taxon>
        <taxon>Arthropoda</taxon>
        <taxon>Hexapoda</taxon>
        <taxon>Insecta</taxon>
        <taxon>Pterygota</taxon>
        <taxon>Neoptera</taxon>
        <taxon>Endopterygota</taxon>
        <taxon>Diptera</taxon>
        <taxon>Brachycera</taxon>
        <taxon>Muscomorpha</taxon>
        <taxon>Ephydroidea</taxon>
        <taxon>Drosophilidae</taxon>
        <taxon>Drosophila</taxon>
        <taxon>Hawaiian Drosophila</taxon>
    </lineage>
</organism>
<dbReference type="Proteomes" id="UP000001070">
    <property type="component" value="Unassembled WGS sequence"/>
</dbReference>
<proteinExistence type="predicted"/>
<evidence type="ECO:0000313" key="2">
    <source>
        <dbReference type="Proteomes" id="UP000001070"/>
    </source>
</evidence>
<dbReference type="AlphaFoldDB" id="B4K0I9"/>
<dbReference type="InParanoid" id="B4K0I9"/>
<accession>B4K0I9</accession>
<gene>
    <name evidence="1" type="primary">Dgri\GH11781</name>
    <name evidence="1" type="ORF">Dgri_GH11781</name>
</gene>
<name>B4K0I9_DROGR</name>
<dbReference type="STRING" id="7222.B4K0I9"/>
<keyword evidence="2" id="KW-1185">Reference proteome</keyword>
<dbReference type="OMA" id="QENHARY"/>
<evidence type="ECO:0000313" key="1">
    <source>
        <dbReference type="EMBL" id="EDV92486.1"/>
    </source>
</evidence>
<reference evidence="1 2" key="1">
    <citation type="journal article" date="2007" name="Nature">
        <title>Evolution of genes and genomes on the Drosophila phylogeny.</title>
        <authorList>
            <consortium name="Drosophila 12 Genomes Consortium"/>
            <person name="Clark A.G."/>
            <person name="Eisen M.B."/>
            <person name="Smith D.R."/>
            <person name="Bergman C.M."/>
            <person name="Oliver B."/>
            <person name="Markow T.A."/>
            <person name="Kaufman T.C."/>
            <person name="Kellis M."/>
            <person name="Gelbart W."/>
            <person name="Iyer V.N."/>
            <person name="Pollard D.A."/>
            <person name="Sackton T.B."/>
            <person name="Larracuente A.M."/>
            <person name="Singh N.D."/>
            <person name="Abad J.P."/>
            <person name="Abt D.N."/>
            <person name="Adryan B."/>
            <person name="Aguade M."/>
            <person name="Akashi H."/>
            <person name="Anderson W.W."/>
            <person name="Aquadro C.F."/>
            <person name="Ardell D.H."/>
            <person name="Arguello R."/>
            <person name="Artieri C.G."/>
            <person name="Barbash D.A."/>
            <person name="Barker D."/>
            <person name="Barsanti P."/>
            <person name="Batterham P."/>
            <person name="Batzoglou S."/>
            <person name="Begun D."/>
            <person name="Bhutkar A."/>
            <person name="Blanco E."/>
            <person name="Bosak S.A."/>
            <person name="Bradley R.K."/>
            <person name="Brand A.D."/>
            <person name="Brent M.R."/>
            <person name="Brooks A.N."/>
            <person name="Brown R.H."/>
            <person name="Butlin R.K."/>
            <person name="Caggese C."/>
            <person name="Calvi B.R."/>
            <person name="Bernardo de Carvalho A."/>
            <person name="Caspi A."/>
            <person name="Castrezana S."/>
            <person name="Celniker S.E."/>
            <person name="Chang J.L."/>
            <person name="Chapple C."/>
            <person name="Chatterji S."/>
            <person name="Chinwalla A."/>
            <person name="Civetta A."/>
            <person name="Clifton S.W."/>
            <person name="Comeron J.M."/>
            <person name="Costello J.C."/>
            <person name="Coyne J.A."/>
            <person name="Daub J."/>
            <person name="David R.G."/>
            <person name="Delcher A.L."/>
            <person name="Delehaunty K."/>
            <person name="Do C.B."/>
            <person name="Ebling H."/>
            <person name="Edwards K."/>
            <person name="Eickbush T."/>
            <person name="Evans J.D."/>
            <person name="Filipski A."/>
            <person name="Findeiss S."/>
            <person name="Freyhult E."/>
            <person name="Fulton L."/>
            <person name="Fulton R."/>
            <person name="Garcia A.C."/>
            <person name="Gardiner A."/>
            <person name="Garfield D.A."/>
            <person name="Garvin B.E."/>
            <person name="Gibson G."/>
            <person name="Gilbert D."/>
            <person name="Gnerre S."/>
            <person name="Godfrey J."/>
            <person name="Good R."/>
            <person name="Gotea V."/>
            <person name="Gravely B."/>
            <person name="Greenberg A.J."/>
            <person name="Griffiths-Jones S."/>
            <person name="Gross S."/>
            <person name="Guigo R."/>
            <person name="Gustafson E.A."/>
            <person name="Haerty W."/>
            <person name="Hahn M.W."/>
            <person name="Halligan D.L."/>
            <person name="Halpern A.L."/>
            <person name="Halter G.M."/>
            <person name="Han M.V."/>
            <person name="Heger A."/>
            <person name="Hillier L."/>
            <person name="Hinrichs A.S."/>
            <person name="Holmes I."/>
            <person name="Hoskins R.A."/>
            <person name="Hubisz M.J."/>
            <person name="Hultmark D."/>
            <person name="Huntley M.A."/>
            <person name="Jaffe D.B."/>
            <person name="Jagadeeshan S."/>
            <person name="Jeck W.R."/>
            <person name="Johnson J."/>
            <person name="Jones C.D."/>
            <person name="Jordan W.C."/>
            <person name="Karpen G.H."/>
            <person name="Kataoka E."/>
            <person name="Keightley P.D."/>
            <person name="Kheradpour P."/>
            <person name="Kirkness E.F."/>
            <person name="Koerich L.B."/>
            <person name="Kristiansen K."/>
            <person name="Kudrna D."/>
            <person name="Kulathinal R.J."/>
            <person name="Kumar S."/>
            <person name="Kwok R."/>
            <person name="Lander E."/>
            <person name="Langley C.H."/>
            <person name="Lapoint R."/>
            <person name="Lazzaro B.P."/>
            <person name="Lee S.J."/>
            <person name="Levesque L."/>
            <person name="Li R."/>
            <person name="Lin C.F."/>
            <person name="Lin M.F."/>
            <person name="Lindblad-Toh K."/>
            <person name="Llopart A."/>
            <person name="Long M."/>
            <person name="Low L."/>
            <person name="Lozovsky E."/>
            <person name="Lu J."/>
            <person name="Luo M."/>
            <person name="Machado C.A."/>
            <person name="Makalowski W."/>
            <person name="Marzo M."/>
            <person name="Matsuda M."/>
            <person name="Matzkin L."/>
            <person name="McAllister B."/>
            <person name="McBride C.S."/>
            <person name="McKernan B."/>
            <person name="McKernan K."/>
            <person name="Mendez-Lago M."/>
            <person name="Minx P."/>
            <person name="Mollenhauer M.U."/>
            <person name="Montooth K."/>
            <person name="Mount S.M."/>
            <person name="Mu X."/>
            <person name="Myers E."/>
            <person name="Negre B."/>
            <person name="Newfeld S."/>
            <person name="Nielsen R."/>
            <person name="Noor M.A."/>
            <person name="O'Grady P."/>
            <person name="Pachter L."/>
            <person name="Papaceit M."/>
            <person name="Parisi M.J."/>
            <person name="Parisi M."/>
            <person name="Parts L."/>
            <person name="Pedersen J.S."/>
            <person name="Pesole G."/>
            <person name="Phillippy A.M."/>
            <person name="Ponting C.P."/>
            <person name="Pop M."/>
            <person name="Porcelli D."/>
            <person name="Powell J.R."/>
            <person name="Prohaska S."/>
            <person name="Pruitt K."/>
            <person name="Puig M."/>
            <person name="Quesneville H."/>
            <person name="Ram K.R."/>
            <person name="Rand D."/>
            <person name="Rasmussen M.D."/>
            <person name="Reed L.K."/>
            <person name="Reenan R."/>
            <person name="Reily A."/>
            <person name="Remington K.A."/>
            <person name="Rieger T.T."/>
            <person name="Ritchie M.G."/>
            <person name="Robin C."/>
            <person name="Rogers Y.H."/>
            <person name="Rohde C."/>
            <person name="Rozas J."/>
            <person name="Rubenfield M.J."/>
            <person name="Ruiz A."/>
            <person name="Russo S."/>
            <person name="Salzberg S.L."/>
            <person name="Sanchez-Gracia A."/>
            <person name="Saranga D.J."/>
            <person name="Sato H."/>
            <person name="Schaeffer S.W."/>
            <person name="Schatz M.C."/>
            <person name="Schlenke T."/>
            <person name="Schwartz R."/>
            <person name="Segarra C."/>
            <person name="Singh R.S."/>
            <person name="Sirot L."/>
            <person name="Sirota M."/>
            <person name="Sisneros N.B."/>
            <person name="Smith C.D."/>
            <person name="Smith T.F."/>
            <person name="Spieth J."/>
            <person name="Stage D.E."/>
            <person name="Stark A."/>
            <person name="Stephan W."/>
            <person name="Strausberg R.L."/>
            <person name="Strempel S."/>
            <person name="Sturgill D."/>
            <person name="Sutton G."/>
            <person name="Sutton G.G."/>
            <person name="Tao W."/>
            <person name="Teichmann S."/>
            <person name="Tobari Y.N."/>
            <person name="Tomimura Y."/>
            <person name="Tsolas J.M."/>
            <person name="Valente V.L."/>
            <person name="Venter E."/>
            <person name="Venter J.C."/>
            <person name="Vicario S."/>
            <person name="Vieira F.G."/>
            <person name="Vilella A.J."/>
            <person name="Villasante A."/>
            <person name="Walenz B."/>
            <person name="Wang J."/>
            <person name="Wasserman M."/>
            <person name="Watts T."/>
            <person name="Wilson D."/>
            <person name="Wilson R.K."/>
            <person name="Wing R.A."/>
            <person name="Wolfner M.F."/>
            <person name="Wong A."/>
            <person name="Wong G.K."/>
            <person name="Wu C.I."/>
            <person name="Wu G."/>
            <person name="Yamamoto D."/>
            <person name="Yang H.P."/>
            <person name="Yang S.P."/>
            <person name="Yorke J.A."/>
            <person name="Yoshida K."/>
            <person name="Zdobnov E."/>
            <person name="Zhang P."/>
            <person name="Zhang Y."/>
            <person name="Zimin A.V."/>
            <person name="Baldwin J."/>
            <person name="Abdouelleil A."/>
            <person name="Abdulkadir J."/>
            <person name="Abebe A."/>
            <person name="Abera B."/>
            <person name="Abreu J."/>
            <person name="Acer S.C."/>
            <person name="Aftuck L."/>
            <person name="Alexander A."/>
            <person name="An P."/>
            <person name="Anderson E."/>
            <person name="Anderson S."/>
            <person name="Arachi H."/>
            <person name="Azer M."/>
            <person name="Bachantsang P."/>
            <person name="Barry A."/>
            <person name="Bayul T."/>
            <person name="Berlin A."/>
            <person name="Bessette D."/>
            <person name="Bloom T."/>
            <person name="Blye J."/>
            <person name="Boguslavskiy L."/>
            <person name="Bonnet C."/>
            <person name="Boukhgalter B."/>
            <person name="Bourzgui I."/>
            <person name="Brown A."/>
            <person name="Cahill P."/>
            <person name="Channer S."/>
            <person name="Cheshatsang Y."/>
            <person name="Chuda L."/>
            <person name="Citroen M."/>
            <person name="Collymore A."/>
            <person name="Cooke P."/>
            <person name="Costello M."/>
            <person name="D'Aco K."/>
            <person name="Daza R."/>
            <person name="De Haan G."/>
            <person name="DeGray S."/>
            <person name="DeMaso C."/>
            <person name="Dhargay N."/>
            <person name="Dooley K."/>
            <person name="Dooley E."/>
            <person name="Doricent M."/>
            <person name="Dorje P."/>
            <person name="Dorjee K."/>
            <person name="Dupes A."/>
            <person name="Elong R."/>
            <person name="Falk J."/>
            <person name="Farina A."/>
            <person name="Faro S."/>
            <person name="Ferguson D."/>
            <person name="Fisher S."/>
            <person name="Foley C.D."/>
            <person name="Franke A."/>
            <person name="Friedrich D."/>
            <person name="Gadbois L."/>
            <person name="Gearin G."/>
            <person name="Gearin C.R."/>
            <person name="Giannoukos G."/>
            <person name="Goode T."/>
            <person name="Graham J."/>
            <person name="Grandbois E."/>
            <person name="Grewal S."/>
            <person name="Gyaltsen K."/>
            <person name="Hafez N."/>
            <person name="Hagos B."/>
            <person name="Hall J."/>
            <person name="Henson C."/>
            <person name="Hollinger A."/>
            <person name="Honan T."/>
            <person name="Huard M.D."/>
            <person name="Hughes L."/>
            <person name="Hurhula B."/>
            <person name="Husby M.E."/>
            <person name="Kamat A."/>
            <person name="Kanga B."/>
            <person name="Kashin S."/>
            <person name="Khazanovich D."/>
            <person name="Kisner P."/>
            <person name="Lance K."/>
            <person name="Lara M."/>
            <person name="Lee W."/>
            <person name="Lennon N."/>
            <person name="Letendre F."/>
            <person name="LeVine R."/>
            <person name="Lipovsky A."/>
            <person name="Liu X."/>
            <person name="Liu J."/>
            <person name="Liu S."/>
            <person name="Lokyitsang T."/>
            <person name="Lokyitsang Y."/>
            <person name="Lubonja R."/>
            <person name="Lui A."/>
            <person name="MacDonald P."/>
            <person name="Magnisalis V."/>
            <person name="Maru K."/>
            <person name="Matthews C."/>
            <person name="McCusker W."/>
            <person name="McDonough S."/>
            <person name="Mehta T."/>
            <person name="Meldrim J."/>
            <person name="Meneus L."/>
            <person name="Mihai O."/>
            <person name="Mihalev A."/>
            <person name="Mihova T."/>
            <person name="Mittelman R."/>
            <person name="Mlenga V."/>
            <person name="Montmayeur A."/>
            <person name="Mulrain L."/>
            <person name="Navidi A."/>
            <person name="Naylor J."/>
            <person name="Negash T."/>
            <person name="Nguyen T."/>
            <person name="Nguyen N."/>
            <person name="Nicol R."/>
            <person name="Norbu C."/>
            <person name="Norbu N."/>
            <person name="Novod N."/>
            <person name="O'Neill B."/>
            <person name="Osman S."/>
            <person name="Markiewicz E."/>
            <person name="Oyono O.L."/>
            <person name="Patti C."/>
            <person name="Phunkhang P."/>
            <person name="Pierre F."/>
            <person name="Priest M."/>
            <person name="Raghuraman S."/>
            <person name="Rege F."/>
            <person name="Reyes R."/>
            <person name="Rise C."/>
            <person name="Rogov P."/>
            <person name="Ross K."/>
            <person name="Ryan E."/>
            <person name="Settipalli S."/>
            <person name="Shea T."/>
            <person name="Sherpa N."/>
            <person name="Shi L."/>
            <person name="Shih D."/>
            <person name="Sparrow T."/>
            <person name="Spaulding J."/>
            <person name="Stalker J."/>
            <person name="Stange-Thomann N."/>
            <person name="Stavropoulos S."/>
            <person name="Stone C."/>
            <person name="Strader C."/>
            <person name="Tesfaye S."/>
            <person name="Thomson T."/>
            <person name="Thoulutsang Y."/>
            <person name="Thoulutsang D."/>
            <person name="Topham K."/>
            <person name="Topping I."/>
            <person name="Tsamla T."/>
            <person name="Vassiliev H."/>
            <person name="Vo A."/>
            <person name="Wangchuk T."/>
            <person name="Wangdi T."/>
            <person name="Weiand M."/>
            <person name="Wilkinson J."/>
            <person name="Wilson A."/>
            <person name="Yadav S."/>
            <person name="Young G."/>
            <person name="Yu Q."/>
            <person name="Zembek L."/>
            <person name="Zhong D."/>
            <person name="Zimmer A."/>
            <person name="Zwirko Z."/>
            <person name="Jaffe D.B."/>
            <person name="Alvarez P."/>
            <person name="Brockman W."/>
            <person name="Butler J."/>
            <person name="Chin C."/>
            <person name="Gnerre S."/>
            <person name="Grabherr M."/>
            <person name="Kleber M."/>
            <person name="Mauceli E."/>
            <person name="MacCallum I."/>
        </authorList>
    </citation>
    <scope>NUCLEOTIDE SEQUENCE [LARGE SCALE GENOMIC DNA]</scope>
    <source>
        <strain evidence="2">Tucson 15287-2541.00</strain>
    </source>
</reference>
<dbReference type="HOGENOM" id="CLU_1220806_0_0_1"/>